<reference evidence="1" key="1">
    <citation type="submission" date="2021-03" db="EMBL/GenBank/DDBJ databases">
        <authorList>
            <consortium name="DOE Joint Genome Institute"/>
            <person name="Ahrendt S."/>
            <person name="Looney B.P."/>
            <person name="Miyauchi S."/>
            <person name="Morin E."/>
            <person name="Drula E."/>
            <person name="Courty P.E."/>
            <person name="Chicoki N."/>
            <person name="Fauchery L."/>
            <person name="Kohler A."/>
            <person name="Kuo A."/>
            <person name="Labutti K."/>
            <person name="Pangilinan J."/>
            <person name="Lipzen A."/>
            <person name="Riley R."/>
            <person name="Andreopoulos W."/>
            <person name="He G."/>
            <person name="Johnson J."/>
            <person name="Barry K.W."/>
            <person name="Grigoriev I.V."/>
            <person name="Nagy L."/>
            <person name="Hibbett D."/>
            <person name="Henrissat B."/>
            <person name="Matheny P.B."/>
            <person name="Labbe J."/>
            <person name="Martin F."/>
        </authorList>
    </citation>
    <scope>NUCLEOTIDE SEQUENCE</scope>
    <source>
        <strain evidence="1">HHB10654</strain>
    </source>
</reference>
<accession>A0ACB8T785</accession>
<reference evidence="1" key="2">
    <citation type="journal article" date="2022" name="New Phytol.">
        <title>Evolutionary transition to the ectomycorrhizal habit in the genomes of a hyperdiverse lineage of mushroom-forming fungi.</title>
        <authorList>
            <person name="Looney B."/>
            <person name="Miyauchi S."/>
            <person name="Morin E."/>
            <person name="Drula E."/>
            <person name="Courty P.E."/>
            <person name="Kohler A."/>
            <person name="Kuo A."/>
            <person name="LaButti K."/>
            <person name="Pangilinan J."/>
            <person name="Lipzen A."/>
            <person name="Riley R."/>
            <person name="Andreopoulos W."/>
            <person name="He G."/>
            <person name="Johnson J."/>
            <person name="Nolan M."/>
            <person name="Tritt A."/>
            <person name="Barry K.W."/>
            <person name="Grigoriev I.V."/>
            <person name="Nagy L.G."/>
            <person name="Hibbett D."/>
            <person name="Henrissat B."/>
            <person name="Matheny P.B."/>
            <person name="Labbe J."/>
            <person name="Martin F.M."/>
        </authorList>
    </citation>
    <scope>NUCLEOTIDE SEQUENCE</scope>
    <source>
        <strain evidence="1">HHB10654</strain>
    </source>
</reference>
<dbReference type="Proteomes" id="UP000814140">
    <property type="component" value="Unassembled WGS sequence"/>
</dbReference>
<name>A0ACB8T785_9AGAM</name>
<organism evidence="1 2">
    <name type="scientific">Artomyces pyxidatus</name>
    <dbReference type="NCBI Taxonomy" id="48021"/>
    <lineage>
        <taxon>Eukaryota</taxon>
        <taxon>Fungi</taxon>
        <taxon>Dikarya</taxon>
        <taxon>Basidiomycota</taxon>
        <taxon>Agaricomycotina</taxon>
        <taxon>Agaricomycetes</taxon>
        <taxon>Russulales</taxon>
        <taxon>Auriscalpiaceae</taxon>
        <taxon>Artomyces</taxon>
    </lineage>
</organism>
<keyword evidence="2" id="KW-1185">Reference proteome</keyword>
<evidence type="ECO:0000313" key="2">
    <source>
        <dbReference type="Proteomes" id="UP000814140"/>
    </source>
</evidence>
<comment type="caution">
    <text evidence="1">The sequence shown here is derived from an EMBL/GenBank/DDBJ whole genome shotgun (WGS) entry which is preliminary data.</text>
</comment>
<evidence type="ECO:0000313" key="1">
    <source>
        <dbReference type="EMBL" id="KAI0063986.1"/>
    </source>
</evidence>
<sequence length="208" mass="22061">MFASHSALTDLYRIHAASKDAPQAAVYLRQPCTLQIIQLVECPPPPRQHAASPSVISSSSYSSSDASSAYESSSEPPTGDDDDDDCVAGASYCSSLPEEPPSSLQHTADRTIDDTYRVRMRRVGVWRDAINGLPPSPTPSGPAQKRKAADAEPSVPDQPRKLPRPAPTALSCPACDADFASPSGLRQHARASASANDACRVAVEYGLE</sequence>
<proteinExistence type="predicted"/>
<dbReference type="EMBL" id="MU277200">
    <property type="protein sequence ID" value="KAI0063986.1"/>
    <property type="molecule type" value="Genomic_DNA"/>
</dbReference>
<protein>
    <submittedName>
        <fullName evidence="1">Uncharacterized protein</fullName>
    </submittedName>
</protein>
<gene>
    <name evidence="1" type="ORF">BV25DRAFT_1823473</name>
</gene>